<feature type="transmembrane region" description="Helical" evidence="1">
    <location>
        <begin position="109"/>
        <end position="132"/>
    </location>
</feature>
<dbReference type="OrthoDB" id="7629477at2"/>
<dbReference type="Proteomes" id="UP000252023">
    <property type="component" value="Chromosome"/>
</dbReference>
<evidence type="ECO:0000313" key="3">
    <source>
        <dbReference type="Proteomes" id="UP000252023"/>
    </source>
</evidence>
<proteinExistence type="predicted"/>
<keyword evidence="1" id="KW-1133">Transmembrane helix</keyword>
<sequence length="178" mass="19719">MIEAPTRRRLIGQSIYVCTALLLLFLRLLPLHPGAVTWPGPDLLLCLTLAWVLRRPEQVPVVLIAAVFLIEDVLLQRPIGLWAAIAVLGTEAARHREVRWREHAFMVEWLRVGVLIAVMILAQRIAMALFVLPLPALGQTMLQLLATVAAYPPVVLAGHLLFGLRRGTPGDSDAMGYR</sequence>
<protein>
    <submittedName>
        <fullName evidence="2">Rod shape-determining protein MreD</fullName>
    </submittedName>
</protein>
<accession>A0A344PJ81</accession>
<evidence type="ECO:0000256" key="1">
    <source>
        <dbReference type="SAM" id="Phobius"/>
    </source>
</evidence>
<gene>
    <name evidence="2" type="ORF">DRW48_06810</name>
</gene>
<dbReference type="KEGG" id="pars:DRW48_06810"/>
<keyword evidence="3" id="KW-1185">Reference proteome</keyword>
<dbReference type="RefSeq" id="WP_114075752.1">
    <property type="nucleotide sequence ID" value="NZ_CP030918.1"/>
</dbReference>
<dbReference type="AlphaFoldDB" id="A0A344PJ81"/>
<organism evidence="2 3">
    <name type="scientific">Paracoccus suum</name>
    <dbReference type="NCBI Taxonomy" id="2259340"/>
    <lineage>
        <taxon>Bacteria</taxon>
        <taxon>Pseudomonadati</taxon>
        <taxon>Pseudomonadota</taxon>
        <taxon>Alphaproteobacteria</taxon>
        <taxon>Rhodobacterales</taxon>
        <taxon>Paracoccaceae</taxon>
        <taxon>Paracoccus</taxon>
    </lineage>
</organism>
<evidence type="ECO:0000313" key="2">
    <source>
        <dbReference type="EMBL" id="AXC49436.1"/>
    </source>
</evidence>
<name>A0A344PJ81_9RHOB</name>
<feature type="transmembrane region" description="Helical" evidence="1">
    <location>
        <begin position="144"/>
        <end position="162"/>
    </location>
</feature>
<keyword evidence="1" id="KW-0472">Membrane</keyword>
<keyword evidence="1" id="KW-0812">Transmembrane</keyword>
<dbReference type="EMBL" id="CP030918">
    <property type="protein sequence ID" value="AXC49436.1"/>
    <property type="molecule type" value="Genomic_DNA"/>
</dbReference>
<reference evidence="3" key="1">
    <citation type="submission" date="2018-07" db="EMBL/GenBank/DDBJ databases">
        <title>Genome sequencing of Paracoccus sp. SC2-6.</title>
        <authorList>
            <person name="Heo J."/>
            <person name="Kim S.-J."/>
            <person name="Kwon S.-W."/>
        </authorList>
    </citation>
    <scope>NUCLEOTIDE SEQUENCE [LARGE SCALE GENOMIC DNA]</scope>
    <source>
        <strain evidence="3">SC2-6</strain>
    </source>
</reference>